<comment type="catalytic activity">
    <reaction evidence="1 4">
        <text>[protein]-peptidylproline (omega=180) = [protein]-peptidylproline (omega=0)</text>
        <dbReference type="Rhea" id="RHEA:16237"/>
        <dbReference type="Rhea" id="RHEA-COMP:10747"/>
        <dbReference type="Rhea" id="RHEA-COMP:10748"/>
        <dbReference type="ChEBI" id="CHEBI:83833"/>
        <dbReference type="ChEBI" id="CHEBI:83834"/>
        <dbReference type="EC" id="5.2.1.8"/>
    </reaction>
</comment>
<comment type="similarity">
    <text evidence="4">Belongs to the cyclophilin-type PPIase family.</text>
</comment>
<dbReference type="GO" id="GO:0016018">
    <property type="term" value="F:cyclosporin A binding"/>
    <property type="evidence" value="ECO:0007669"/>
    <property type="project" value="TreeGrafter"/>
</dbReference>
<protein>
    <recommendedName>
        <fullName evidence="4">Peptidyl-prolyl cis-trans isomerase</fullName>
        <shortName evidence="4">PPIase</shortName>
        <ecNumber evidence="4">5.2.1.8</ecNumber>
    </recommendedName>
</protein>
<dbReference type="GO" id="GO:0003755">
    <property type="term" value="F:peptidyl-prolyl cis-trans isomerase activity"/>
    <property type="evidence" value="ECO:0007669"/>
    <property type="project" value="UniProtKB-UniRule"/>
</dbReference>
<dbReference type="PANTHER" id="PTHR11071">
    <property type="entry name" value="PEPTIDYL-PROLYL CIS-TRANS ISOMERASE"/>
    <property type="match status" value="1"/>
</dbReference>
<feature type="domain" description="PPIase cyclophilin-type" evidence="5">
    <location>
        <begin position="1"/>
        <end position="110"/>
    </location>
</feature>
<evidence type="ECO:0000259" key="5">
    <source>
        <dbReference type="PROSITE" id="PS50072"/>
    </source>
</evidence>
<dbReference type="InterPro" id="IPR024936">
    <property type="entry name" value="Cyclophilin-type_PPIase"/>
</dbReference>
<dbReference type="GeneID" id="114501366"/>
<evidence type="ECO:0000256" key="1">
    <source>
        <dbReference type="ARBA" id="ARBA00000971"/>
    </source>
</evidence>
<proteinExistence type="inferred from homology"/>
<evidence type="ECO:0000256" key="3">
    <source>
        <dbReference type="ARBA" id="ARBA00023235"/>
    </source>
</evidence>
<organism evidence="6 7">
    <name type="scientific">Phyllostomus discolor</name>
    <name type="common">pale spear-nosed bat</name>
    <dbReference type="NCBI Taxonomy" id="89673"/>
    <lineage>
        <taxon>Eukaryota</taxon>
        <taxon>Metazoa</taxon>
        <taxon>Chordata</taxon>
        <taxon>Craniata</taxon>
        <taxon>Vertebrata</taxon>
        <taxon>Euteleostomi</taxon>
        <taxon>Mammalia</taxon>
        <taxon>Eutheria</taxon>
        <taxon>Laurasiatheria</taxon>
        <taxon>Chiroptera</taxon>
        <taxon>Yangochiroptera</taxon>
        <taxon>Phyllostomidae</taxon>
        <taxon>Phyllostominae</taxon>
        <taxon>Phyllostomus</taxon>
    </lineage>
</organism>
<keyword evidence="6" id="KW-1185">Reference proteome</keyword>
<evidence type="ECO:0000313" key="7">
    <source>
        <dbReference type="RefSeq" id="XP_035887558.1"/>
    </source>
</evidence>
<dbReference type="Pfam" id="PF00160">
    <property type="entry name" value="Pro_isomerase"/>
    <property type="match status" value="1"/>
</dbReference>
<comment type="function">
    <text evidence="4">PPIases accelerate the folding of proteins. It catalyzes the cis-trans isomerization of proline imidic peptide bonds in oligopeptides.</text>
</comment>
<evidence type="ECO:0000256" key="2">
    <source>
        <dbReference type="ARBA" id="ARBA00023110"/>
    </source>
</evidence>
<dbReference type="PANTHER" id="PTHR11071:SF490">
    <property type="entry name" value="PEPTIDYL-PROLYL CIS-TRANS ISOMERASE A"/>
    <property type="match status" value="1"/>
</dbReference>
<sequence>MTAGNIQALSTGWKVFGYKDSCFHRIILGFMCQGCDFTHHNGTGSKSIYREKFDDENFILKYTGPGIFLSIANAGSNTNSSQLFICTAKTEWLDSKNVVFSQVEDGIDVIAMEHYGSKNGKNSKITINDCGQL</sequence>
<dbReference type="EC" id="5.2.1.8" evidence="4"/>
<dbReference type="RefSeq" id="XP_035887558.1">
    <property type="nucleotide sequence ID" value="XM_036031665.1"/>
</dbReference>
<dbReference type="PRINTS" id="PR00153">
    <property type="entry name" value="CSAPPISMRASE"/>
</dbReference>
<dbReference type="SUPFAM" id="SSF50891">
    <property type="entry name" value="Cyclophilin-like"/>
    <property type="match status" value="1"/>
</dbReference>
<dbReference type="InterPro" id="IPR029000">
    <property type="entry name" value="Cyclophilin-like_dom_sf"/>
</dbReference>
<dbReference type="PROSITE" id="PS50072">
    <property type="entry name" value="CSA_PPIASE_2"/>
    <property type="match status" value="1"/>
</dbReference>
<dbReference type="OrthoDB" id="193499at2759"/>
<dbReference type="AlphaFoldDB" id="A0A7E6E852"/>
<dbReference type="GO" id="GO:0005737">
    <property type="term" value="C:cytoplasm"/>
    <property type="evidence" value="ECO:0007669"/>
    <property type="project" value="TreeGrafter"/>
</dbReference>
<dbReference type="InterPro" id="IPR002130">
    <property type="entry name" value="Cyclophilin-type_PPIase_dom"/>
</dbReference>
<keyword evidence="2 4" id="KW-0697">Rotamase</keyword>
<dbReference type="Gene3D" id="2.40.100.10">
    <property type="entry name" value="Cyclophilin-like"/>
    <property type="match status" value="1"/>
</dbReference>
<evidence type="ECO:0000256" key="4">
    <source>
        <dbReference type="RuleBase" id="RU363019"/>
    </source>
</evidence>
<dbReference type="InParanoid" id="A0A7E6E852"/>
<dbReference type="GO" id="GO:0006457">
    <property type="term" value="P:protein folding"/>
    <property type="evidence" value="ECO:0007669"/>
    <property type="project" value="TreeGrafter"/>
</dbReference>
<dbReference type="KEGG" id="pdic:114501366"/>
<name>A0A7E6E852_9CHIR</name>
<evidence type="ECO:0000313" key="6">
    <source>
        <dbReference type="Proteomes" id="UP000504628"/>
    </source>
</evidence>
<dbReference type="PIRSF" id="PIRSF001467">
    <property type="entry name" value="Peptidylpro_ismrse"/>
    <property type="match status" value="1"/>
</dbReference>
<keyword evidence="3 4" id="KW-0413">Isomerase</keyword>
<gene>
    <name evidence="7" type="primary">LOC114501366</name>
</gene>
<dbReference type="Proteomes" id="UP000504628">
    <property type="component" value="Chromosome 7"/>
</dbReference>
<accession>A0A7E6E852</accession>
<reference evidence="7" key="1">
    <citation type="submission" date="2025-08" db="UniProtKB">
        <authorList>
            <consortium name="RefSeq"/>
        </authorList>
    </citation>
    <scope>IDENTIFICATION</scope>
    <source>
        <tissue evidence="7">Muscle</tissue>
    </source>
</reference>